<comment type="subcellular location">
    <subcellularLocation>
        <location evidence="1">Mitochondrion</location>
    </subcellularLocation>
</comment>
<keyword evidence="10" id="KW-1185">Reference proteome</keyword>
<evidence type="ECO:0000256" key="3">
    <source>
        <dbReference type="ARBA" id="ARBA00022980"/>
    </source>
</evidence>
<dbReference type="InterPro" id="IPR000999">
    <property type="entry name" value="RNase_III_dom"/>
</dbReference>
<dbReference type="GO" id="GO:0003723">
    <property type="term" value="F:RNA binding"/>
    <property type="evidence" value="ECO:0007669"/>
    <property type="project" value="UniProtKB-KW"/>
</dbReference>
<sequence length="315" mass="35611">MNALRSLTKVLVLNRGYKPVQLETRRFIKRWIAPTQKVITKRKRELGPQAEPIRSNFLEWNRNAELYAFNERLNEKFDPELLEQALVHRSYIIKEEEIQRQQGISDPKLDVTDNRNLIQDGEKFISKVVQKYLFESLPNLPDDGIMSIHNYLLSEESLANSSLHIGTTDLILTAEHPVSKQTLADTFIALVAALVQSVNANHAAIFVRDFLITTLAEKELPNIWCPSNPLQELNDILLKEGRGPAEPRIIGETGVNTLLSSYHIAVYSDKQCLAIGCGANIHEAKEVAAINALCKIYGLLDSSRPLKFDKVIEMD</sequence>
<dbReference type="CDD" id="cd19874">
    <property type="entry name" value="DSRM_MRPL44"/>
    <property type="match status" value="1"/>
</dbReference>
<dbReference type="Proteomes" id="UP001607302">
    <property type="component" value="Unassembled WGS sequence"/>
</dbReference>
<organism evidence="9 10">
    <name type="scientific">Vespula squamosa</name>
    <name type="common">Southern yellow jacket</name>
    <name type="synonym">Wasp</name>
    <dbReference type="NCBI Taxonomy" id="30214"/>
    <lineage>
        <taxon>Eukaryota</taxon>
        <taxon>Metazoa</taxon>
        <taxon>Ecdysozoa</taxon>
        <taxon>Arthropoda</taxon>
        <taxon>Hexapoda</taxon>
        <taxon>Insecta</taxon>
        <taxon>Pterygota</taxon>
        <taxon>Neoptera</taxon>
        <taxon>Endopterygota</taxon>
        <taxon>Hymenoptera</taxon>
        <taxon>Apocrita</taxon>
        <taxon>Aculeata</taxon>
        <taxon>Vespoidea</taxon>
        <taxon>Vespidae</taxon>
        <taxon>Vespinae</taxon>
        <taxon>Vespula</taxon>
    </lineage>
</organism>
<comment type="similarity">
    <text evidence="6">Belongs to the ribonuclease III family. Mitochondrion-specific ribosomal protein mL44 subfamily.</text>
</comment>
<protein>
    <recommendedName>
        <fullName evidence="7">Large ribosomal subunit protein mL44</fullName>
    </recommendedName>
</protein>
<name>A0ABD2AJQ3_VESSQ</name>
<dbReference type="InterPro" id="IPR044444">
    <property type="entry name" value="Ribosomal_mL44_DSRM_metazoa"/>
</dbReference>
<keyword evidence="4" id="KW-0496">Mitochondrion</keyword>
<keyword evidence="3" id="KW-0689">Ribosomal protein</keyword>
<dbReference type="SUPFAM" id="SSF54768">
    <property type="entry name" value="dsRNA-binding domain-like"/>
    <property type="match status" value="1"/>
</dbReference>
<keyword evidence="5" id="KW-0687">Ribonucleoprotein</keyword>
<gene>
    <name evidence="9" type="ORF">V1478_010123</name>
</gene>
<dbReference type="Gene3D" id="1.10.1520.10">
    <property type="entry name" value="Ribonuclease III domain"/>
    <property type="match status" value="1"/>
</dbReference>
<dbReference type="GO" id="GO:0005739">
    <property type="term" value="C:mitochondrion"/>
    <property type="evidence" value="ECO:0007669"/>
    <property type="project" value="UniProtKB-SubCell"/>
</dbReference>
<dbReference type="PROSITE" id="PS50142">
    <property type="entry name" value="RNASE_3_2"/>
    <property type="match status" value="1"/>
</dbReference>
<dbReference type="Pfam" id="PF22892">
    <property type="entry name" value="DSRM_MRPL44"/>
    <property type="match status" value="1"/>
</dbReference>
<proteinExistence type="inferred from homology"/>
<evidence type="ECO:0000256" key="1">
    <source>
        <dbReference type="ARBA" id="ARBA00004173"/>
    </source>
</evidence>
<evidence type="ECO:0000256" key="4">
    <source>
        <dbReference type="ARBA" id="ARBA00023128"/>
    </source>
</evidence>
<evidence type="ECO:0000256" key="2">
    <source>
        <dbReference type="ARBA" id="ARBA00022946"/>
    </source>
</evidence>
<dbReference type="InterPro" id="IPR036389">
    <property type="entry name" value="RNase_III_sf"/>
</dbReference>
<feature type="domain" description="RNase III" evidence="8">
    <location>
        <begin position="67"/>
        <end position="199"/>
    </location>
</feature>
<dbReference type="InterPro" id="IPR055189">
    <property type="entry name" value="RM44_endonuclase"/>
</dbReference>
<evidence type="ECO:0000256" key="6">
    <source>
        <dbReference type="ARBA" id="ARBA00024034"/>
    </source>
</evidence>
<accession>A0ABD2AJQ3</accession>
<evidence type="ECO:0000313" key="9">
    <source>
        <dbReference type="EMBL" id="KAL2720547.1"/>
    </source>
</evidence>
<dbReference type="Pfam" id="PF22935">
    <property type="entry name" value="RM44_endonuclase"/>
    <property type="match status" value="1"/>
</dbReference>
<dbReference type="GO" id="GO:1990904">
    <property type="term" value="C:ribonucleoprotein complex"/>
    <property type="evidence" value="ECO:0007669"/>
    <property type="project" value="UniProtKB-KW"/>
</dbReference>
<dbReference type="SUPFAM" id="SSF69065">
    <property type="entry name" value="RNase III domain-like"/>
    <property type="match status" value="1"/>
</dbReference>
<reference evidence="9 10" key="1">
    <citation type="journal article" date="2024" name="Ann. Entomol. Soc. Am.">
        <title>Genomic analyses of the southern and eastern yellowjacket wasps (Hymenoptera: Vespidae) reveal evolutionary signatures of social life.</title>
        <authorList>
            <person name="Catto M.A."/>
            <person name="Caine P.B."/>
            <person name="Orr S.E."/>
            <person name="Hunt B.G."/>
            <person name="Goodisman M.A.D."/>
        </authorList>
    </citation>
    <scope>NUCLEOTIDE SEQUENCE [LARGE SCALE GENOMIC DNA]</scope>
    <source>
        <strain evidence="9">233</strain>
        <tissue evidence="9">Head and thorax</tissue>
    </source>
</reference>
<dbReference type="Gene3D" id="3.30.160.20">
    <property type="match status" value="1"/>
</dbReference>
<dbReference type="GO" id="GO:0010468">
    <property type="term" value="P:regulation of gene expression"/>
    <property type="evidence" value="ECO:0007669"/>
    <property type="project" value="UniProtKB-ARBA"/>
</dbReference>
<evidence type="ECO:0000256" key="5">
    <source>
        <dbReference type="ARBA" id="ARBA00023274"/>
    </source>
</evidence>
<dbReference type="SMART" id="SM00535">
    <property type="entry name" value="RIBOc"/>
    <property type="match status" value="1"/>
</dbReference>
<evidence type="ECO:0000256" key="7">
    <source>
        <dbReference type="ARBA" id="ARBA00035187"/>
    </source>
</evidence>
<dbReference type="GO" id="GO:0005840">
    <property type="term" value="C:ribosome"/>
    <property type="evidence" value="ECO:0007669"/>
    <property type="project" value="UniProtKB-KW"/>
</dbReference>
<dbReference type="EMBL" id="JAUDFV010000146">
    <property type="protein sequence ID" value="KAL2720547.1"/>
    <property type="molecule type" value="Genomic_DNA"/>
</dbReference>
<evidence type="ECO:0000259" key="8">
    <source>
        <dbReference type="PROSITE" id="PS50142"/>
    </source>
</evidence>
<keyword evidence="2" id="KW-0809">Transit peptide</keyword>
<dbReference type="AlphaFoldDB" id="A0ABD2AJQ3"/>
<comment type="caution">
    <text evidence="9">The sequence shown here is derived from an EMBL/GenBank/DDBJ whole genome shotgun (WGS) entry which is preliminary data.</text>
</comment>
<evidence type="ECO:0000313" key="10">
    <source>
        <dbReference type="Proteomes" id="UP001607302"/>
    </source>
</evidence>